<organism evidence="2 3">
    <name type="scientific">Sulfobacillus benefaciens</name>
    <dbReference type="NCBI Taxonomy" id="453960"/>
    <lineage>
        <taxon>Bacteria</taxon>
        <taxon>Bacillati</taxon>
        <taxon>Bacillota</taxon>
        <taxon>Clostridia</taxon>
        <taxon>Eubacteriales</taxon>
        <taxon>Clostridiales Family XVII. Incertae Sedis</taxon>
        <taxon>Sulfobacillus</taxon>
    </lineage>
</organism>
<gene>
    <name evidence="2" type="ORF">C7B43_16630</name>
</gene>
<keyword evidence="1" id="KW-0472">Membrane</keyword>
<sequence length="238" mass="26821">MVWLMTFSWVVFIGVGLLIVFIMGSRGTFASLETLDPPAFTAFTQAAHTEPLPIPANRLTLRFSDHPNVAKQRAVSIWPRTIWCPAVLSITTTAIDTHNLVIHECGHLREWHDVFKGLFLAGGSIIIGWLGFPVISMLIDYLWPTFHSFVLPIGYTIGLILVSIVLLPRFSQWLELRADRYIARYGDVSAQLDDWFLRRNTYQPGFFRSHPSFAVRARALAHVAGMSVPAWARADSKS</sequence>
<evidence type="ECO:0000313" key="3">
    <source>
        <dbReference type="Proteomes" id="UP000242699"/>
    </source>
</evidence>
<reference evidence="2 3" key="1">
    <citation type="journal article" date="2014" name="BMC Genomics">
        <title>Comparison of environmental and isolate Sulfobacillus genomes reveals diverse carbon, sulfur, nitrogen, and hydrogen metabolisms.</title>
        <authorList>
            <person name="Justice N.B."/>
            <person name="Norman A."/>
            <person name="Brown C.T."/>
            <person name="Singh A."/>
            <person name="Thomas B.C."/>
            <person name="Banfield J.F."/>
        </authorList>
    </citation>
    <scope>NUCLEOTIDE SEQUENCE [LARGE SCALE GENOMIC DNA]</scope>
    <source>
        <strain evidence="2">AMDSBA1</strain>
    </source>
</reference>
<keyword evidence="1" id="KW-0812">Transmembrane</keyword>
<protein>
    <submittedName>
        <fullName evidence="2">Uncharacterized protein</fullName>
    </submittedName>
</protein>
<feature type="transmembrane region" description="Helical" evidence="1">
    <location>
        <begin position="118"/>
        <end position="143"/>
    </location>
</feature>
<comment type="caution">
    <text evidence="2">The sequence shown here is derived from an EMBL/GenBank/DDBJ whole genome shotgun (WGS) entry which is preliminary data.</text>
</comment>
<evidence type="ECO:0000256" key="1">
    <source>
        <dbReference type="SAM" id="Phobius"/>
    </source>
</evidence>
<proteinExistence type="predicted"/>
<feature type="transmembrane region" description="Helical" evidence="1">
    <location>
        <begin position="149"/>
        <end position="167"/>
    </location>
</feature>
<evidence type="ECO:0000313" key="2">
    <source>
        <dbReference type="EMBL" id="PSR25534.1"/>
    </source>
</evidence>
<feature type="transmembrane region" description="Helical" evidence="1">
    <location>
        <begin position="6"/>
        <end position="24"/>
    </location>
</feature>
<dbReference type="Proteomes" id="UP000242699">
    <property type="component" value="Unassembled WGS sequence"/>
</dbReference>
<dbReference type="AlphaFoldDB" id="A0A2T2WTG4"/>
<keyword evidence="1" id="KW-1133">Transmembrane helix</keyword>
<name>A0A2T2WTG4_9FIRM</name>
<dbReference type="EMBL" id="PXYT01000053">
    <property type="protein sequence ID" value="PSR25534.1"/>
    <property type="molecule type" value="Genomic_DNA"/>
</dbReference>
<accession>A0A2T2WTG4</accession>